<protein>
    <submittedName>
        <fullName evidence="14">p-loop containing nucleoside triphosphate hydrolase protein</fullName>
    </submittedName>
</protein>
<dbReference type="FunFam" id="3.40.50.300:FF:000610">
    <property type="entry name" value="Multidrug resistance-associated ABC transporter"/>
    <property type="match status" value="1"/>
</dbReference>
<feature type="region of interest" description="Disordered" evidence="10">
    <location>
        <begin position="740"/>
        <end position="765"/>
    </location>
</feature>
<dbReference type="STRING" id="765915.A0A1Y2HKT0"/>
<dbReference type="CDD" id="cd18606">
    <property type="entry name" value="ABC_6TM_YOR1_D2_like"/>
    <property type="match status" value="1"/>
</dbReference>
<dbReference type="InterPro" id="IPR003439">
    <property type="entry name" value="ABC_transporter-like_ATP-bd"/>
</dbReference>
<dbReference type="GO" id="GO:0005524">
    <property type="term" value="F:ATP binding"/>
    <property type="evidence" value="ECO:0007669"/>
    <property type="project" value="UniProtKB-KW"/>
</dbReference>
<evidence type="ECO:0000256" key="7">
    <source>
        <dbReference type="ARBA" id="ARBA00022840"/>
    </source>
</evidence>
<feature type="transmembrane region" description="Helical" evidence="11">
    <location>
        <begin position="787"/>
        <end position="813"/>
    </location>
</feature>
<keyword evidence="5" id="KW-0677">Repeat</keyword>
<evidence type="ECO:0000259" key="12">
    <source>
        <dbReference type="PROSITE" id="PS50893"/>
    </source>
</evidence>
<feature type="domain" description="ABC transporter" evidence="12">
    <location>
        <begin position="496"/>
        <end position="718"/>
    </location>
</feature>
<name>A0A1Y2HKT0_9FUNG</name>
<dbReference type="PROSITE" id="PS50893">
    <property type="entry name" value="ABC_TRANSPORTER_2"/>
    <property type="match status" value="2"/>
</dbReference>
<dbReference type="PROSITE" id="PS00211">
    <property type="entry name" value="ABC_TRANSPORTER_1"/>
    <property type="match status" value="1"/>
</dbReference>
<feature type="transmembrane region" description="Helical" evidence="11">
    <location>
        <begin position="833"/>
        <end position="857"/>
    </location>
</feature>
<dbReference type="SMART" id="SM00382">
    <property type="entry name" value="AAA"/>
    <property type="match status" value="2"/>
</dbReference>
<dbReference type="CDD" id="cd03250">
    <property type="entry name" value="ABCC_MRP_domain1"/>
    <property type="match status" value="1"/>
</dbReference>
<dbReference type="OrthoDB" id="6500128at2759"/>
<dbReference type="Gene3D" id="1.20.1560.10">
    <property type="entry name" value="ABC transporter type 1, transmembrane domain"/>
    <property type="match status" value="3"/>
</dbReference>
<reference evidence="14 15" key="1">
    <citation type="submission" date="2016-07" db="EMBL/GenBank/DDBJ databases">
        <title>Pervasive Adenine N6-methylation of Active Genes in Fungi.</title>
        <authorList>
            <consortium name="DOE Joint Genome Institute"/>
            <person name="Mondo S.J."/>
            <person name="Dannebaum R.O."/>
            <person name="Kuo R.C."/>
            <person name="Labutti K."/>
            <person name="Haridas S."/>
            <person name="Kuo A."/>
            <person name="Salamov A."/>
            <person name="Ahrendt S.R."/>
            <person name="Lipzen A."/>
            <person name="Sullivan W."/>
            <person name="Andreopoulos W.B."/>
            <person name="Clum A."/>
            <person name="Lindquist E."/>
            <person name="Daum C."/>
            <person name="Ramamoorthy G.K."/>
            <person name="Gryganskyi A."/>
            <person name="Culley D."/>
            <person name="Magnuson J.K."/>
            <person name="James T.Y."/>
            <person name="O'Malley M.A."/>
            <person name="Stajich J.E."/>
            <person name="Spatafora J.W."/>
            <person name="Visel A."/>
            <person name="Grigoriev I.V."/>
        </authorList>
    </citation>
    <scope>NUCLEOTIDE SEQUENCE [LARGE SCALE GENOMIC DNA]</scope>
    <source>
        <strain evidence="14 15">PL171</strain>
    </source>
</reference>
<dbReference type="InterPro" id="IPR003593">
    <property type="entry name" value="AAA+_ATPase"/>
</dbReference>
<keyword evidence="6" id="KW-0547">Nucleotide-binding</keyword>
<keyword evidence="14" id="KW-0378">Hydrolase</keyword>
<dbReference type="GO" id="GO:0140359">
    <property type="term" value="F:ABC-type transporter activity"/>
    <property type="evidence" value="ECO:0007669"/>
    <property type="project" value="InterPro"/>
</dbReference>
<feature type="domain" description="ABC transmembrane type-1" evidence="13">
    <location>
        <begin position="178"/>
        <end position="354"/>
    </location>
</feature>
<evidence type="ECO:0000256" key="1">
    <source>
        <dbReference type="ARBA" id="ARBA00004141"/>
    </source>
</evidence>
<evidence type="ECO:0000256" key="5">
    <source>
        <dbReference type="ARBA" id="ARBA00022737"/>
    </source>
</evidence>
<dbReference type="InterPro" id="IPR050173">
    <property type="entry name" value="ABC_transporter_C-like"/>
</dbReference>
<dbReference type="GO" id="GO:0016020">
    <property type="term" value="C:membrane"/>
    <property type="evidence" value="ECO:0007669"/>
    <property type="project" value="UniProtKB-SubCell"/>
</dbReference>
<proteinExistence type="inferred from homology"/>
<dbReference type="CDD" id="cd03244">
    <property type="entry name" value="ABCC_MRP_domain2"/>
    <property type="match status" value="1"/>
</dbReference>
<feature type="domain" description="ABC transmembrane type-1" evidence="13">
    <location>
        <begin position="799"/>
        <end position="1064"/>
    </location>
</feature>
<feature type="transmembrane region" description="Helical" evidence="11">
    <location>
        <begin position="370"/>
        <end position="392"/>
    </location>
</feature>
<evidence type="ECO:0000256" key="9">
    <source>
        <dbReference type="ARBA" id="ARBA00023136"/>
    </source>
</evidence>
<comment type="caution">
    <text evidence="14">The sequence shown here is derived from an EMBL/GenBank/DDBJ whole genome shotgun (WGS) entry which is preliminary data.</text>
</comment>
<keyword evidence="9 11" id="KW-0472">Membrane</keyword>
<dbReference type="Proteomes" id="UP000193411">
    <property type="component" value="Unassembled WGS sequence"/>
</dbReference>
<sequence length="1392" mass="152474">MTTDNTNLSKASSGAGNGPAEDDERAPIVASATLESEVGEAAIAAGSPTFPTGTTADSISLQQLDRGTKGHDKLDPSVNSNLQEDTPMQEASIFSRMWFNWLTPVMTTGYHHPLEESDLFSIGREYSAQVTHETFAKQFHLAVDNWKQINPDAAANKCEVPLRVTMLAMWRSFGRLWAFAGAAKLFGDCCSIALTVCIERVIALLSSCQAPPNPDGSLQFCNLGYGLMLVVLMLLFQISGSLATHTFWHFSMLTGLRVRTAIITAGFNKSLQLSNAARAGEWNTGKVVNVISTDTNRLDIVMPYLHQLWTCPLQVTIAMALMINYVGWPALVGFGFLICFVPLQSRAMAPSQSFDASPARGRDQLVTKVAVWRSVVVGVAIAAPALAAVAVFSTYAAIKPLVPSLIFGSLSLLNMARMPLWMIPQSYAYVLDAKVSLRRVTNLLMAEEAASLPTVLRTNDPNHPAIQVSDASFAWESSSALQQEGKPKSAPATVGGETESMVPLPLDEPKIYIADLNLTIRKGELVAVVGKVGSGKSSLLSALVGEMERVSGSVVLDGGVAYCPQVPWIQCTTLKENVLFGRPLDEQRYNEAIYLSALQRDIERLPGGDMVEIGERGINLSGGQKARCNLARAVYANCEINLFDDILAAVDAHVAAFLFHNCIKGHLARTTRVLVTHSLSYAAQCDRILVMNDGKIVDQGTLSELMSRSGPGAALFAEYAEGKEGTKEDAGEDDVIEQVAGTRKPPGGAEQERRDPANAGGAGGKTALMAAEERERGAVKSEHYKRYVLYSGGWVVVSWLLFGIALTQAVRVVNDLWLAWWADDLFKLTTSQYIWIFVGLGLVQTVITIVSNVVFVYSGVQASRRMHYSALRRLMYAPLAWYDQTPLGRVLSRLSKDVDLTDNLLYDSFRMFLRSFSVLLSVMIIMIAATPWVSLVIAILIALYYIVQKFYRATNREAKRLESLTRSPMYALFGEVLTGMTTIRAYGEQDRFRQVNFTQADRNARPYFLQFSAARWLGVRLESLGSTVTASCALFAVLFRYTISPSLIGLTLSYGLQITMLLNNNVFQGAEAESQMNAVERLDHYAMQLPQERGTPGDLADAQAGTQPKREIQPVPEDWPSRGEIELRDVHMAYSNGIPVLRGITATIPPGARVAVVGRTGAGKSSMLAALLRLTEPNGGEILIDGINVQNVSLYDLRSRMAVIPQEPVLFNSTIRGNLDKFNQFTDQEIWTVLDRVGLGTMVRELELKLDAPVSENGENFSLGERSCLCLCRAMLGHKRILVMDEASASIDLATEAVITESIRRDFDGITILTVAHRLHTVIDYDYIMVLEHGKVAEFDSPSNLLRQPESIFKSLVDETGPASLGLLHRLAFASEERRVASKRATEPSLVQ</sequence>
<keyword evidence="3" id="KW-0813">Transport</keyword>
<dbReference type="InterPro" id="IPR011527">
    <property type="entry name" value="ABC1_TM_dom"/>
</dbReference>
<feature type="transmembrane region" description="Helical" evidence="11">
    <location>
        <begin position="398"/>
        <end position="416"/>
    </location>
</feature>
<dbReference type="SUPFAM" id="SSF90123">
    <property type="entry name" value="ABC transporter transmembrane region"/>
    <property type="match status" value="2"/>
</dbReference>
<dbReference type="GO" id="GO:0016887">
    <property type="term" value="F:ATP hydrolysis activity"/>
    <property type="evidence" value="ECO:0007669"/>
    <property type="project" value="InterPro"/>
</dbReference>
<dbReference type="FunFam" id="1.20.1560.10:FF:000010">
    <property type="entry name" value="Multidrug resistance-associated ABC transporter"/>
    <property type="match status" value="1"/>
</dbReference>
<dbReference type="Pfam" id="PF00005">
    <property type="entry name" value="ABC_tran"/>
    <property type="match status" value="2"/>
</dbReference>
<dbReference type="EMBL" id="MCFL01000028">
    <property type="protein sequence ID" value="ORZ34461.1"/>
    <property type="molecule type" value="Genomic_DNA"/>
</dbReference>
<gene>
    <name evidence="14" type="ORF">BCR44DRAFT_1500450</name>
</gene>
<dbReference type="InterPro" id="IPR027417">
    <property type="entry name" value="P-loop_NTPase"/>
</dbReference>
<accession>A0A1Y2HKT0</accession>
<comment type="subcellular location">
    <subcellularLocation>
        <location evidence="1">Membrane</location>
        <topology evidence="1">Multi-pass membrane protein</topology>
    </subcellularLocation>
</comment>
<feature type="region of interest" description="Disordered" evidence="10">
    <location>
        <begin position="1"/>
        <end position="29"/>
    </location>
</feature>
<feature type="transmembrane region" description="Helical" evidence="11">
    <location>
        <begin position="223"/>
        <end position="248"/>
    </location>
</feature>
<feature type="compositionally biased region" description="Polar residues" evidence="10">
    <location>
        <begin position="1"/>
        <end position="14"/>
    </location>
</feature>
<dbReference type="SUPFAM" id="SSF52540">
    <property type="entry name" value="P-loop containing nucleoside triphosphate hydrolases"/>
    <property type="match status" value="2"/>
</dbReference>
<evidence type="ECO:0000313" key="14">
    <source>
        <dbReference type="EMBL" id="ORZ34461.1"/>
    </source>
</evidence>
<evidence type="ECO:0000256" key="11">
    <source>
        <dbReference type="SAM" id="Phobius"/>
    </source>
</evidence>
<keyword evidence="4 11" id="KW-0812">Transmembrane</keyword>
<organism evidence="14 15">
    <name type="scientific">Catenaria anguillulae PL171</name>
    <dbReference type="NCBI Taxonomy" id="765915"/>
    <lineage>
        <taxon>Eukaryota</taxon>
        <taxon>Fungi</taxon>
        <taxon>Fungi incertae sedis</taxon>
        <taxon>Blastocladiomycota</taxon>
        <taxon>Blastocladiomycetes</taxon>
        <taxon>Blastocladiales</taxon>
        <taxon>Catenariaceae</taxon>
        <taxon>Catenaria</taxon>
    </lineage>
</organism>
<dbReference type="FunFam" id="3.40.50.300:FF:000997">
    <property type="entry name" value="Multidrug resistance-associated protein 1"/>
    <property type="match status" value="1"/>
</dbReference>
<evidence type="ECO:0000256" key="8">
    <source>
        <dbReference type="ARBA" id="ARBA00022989"/>
    </source>
</evidence>
<evidence type="ECO:0000259" key="13">
    <source>
        <dbReference type="PROSITE" id="PS50929"/>
    </source>
</evidence>
<evidence type="ECO:0000256" key="10">
    <source>
        <dbReference type="SAM" id="MobiDB-lite"/>
    </source>
</evidence>
<feature type="domain" description="ABC transporter" evidence="12">
    <location>
        <begin position="1125"/>
        <end position="1358"/>
    </location>
</feature>
<dbReference type="InterPro" id="IPR036640">
    <property type="entry name" value="ABC1_TM_sf"/>
</dbReference>
<feature type="transmembrane region" description="Helical" evidence="11">
    <location>
        <begin position="918"/>
        <end position="947"/>
    </location>
</feature>
<evidence type="ECO:0000256" key="3">
    <source>
        <dbReference type="ARBA" id="ARBA00022448"/>
    </source>
</evidence>
<evidence type="ECO:0000256" key="6">
    <source>
        <dbReference type="ARBA" id="ARBA00022741"/>
    </source>
</evidence>
<evidence type="ECO:0000256" key="2">
    <source>
        <dbReference type="ARBA" id="ARBA00009726"/>
    </source>
</evidence>
<comment type="similarity">
    <text evidence="2">Belongs to the ABC transporter superfamily. ABCC family. Conjugate transporter (TC 3.A.1.208) subfamily.</text>
</comment>
<dbReference type="PANTHER" id="PTHR24223">
    <property type="entry name" value="ATP-BINDING CASSETTE SUB-FAMILY C"/>
    <property type="match status" value="1"/>
</dbReference>
<feature type="region of interest" description="Disordered" evidence="10">
    <location>
        <begin position="1093"/>
        <end position="1119"/>
    </location>
</feature>
<keyword evidence="7" id="KW-0067">ATP-binding</keyword>
<keyword evidence="15" id="KW-1185">Reference proteome</keyword>
<keyword evidence="8 11" id="KW-1133">Transmembrane helix</keyword>
<dbReference type="Pfam" id="PF00664">
    <property type="entry name" value="ABC_membrane"/>
    <property type="match status" value="2"/>
</dbReference>
<dbReference type="Gene3D" id="3.40.50.300">
    <property type="entry name" value="P-loop containing nucleotide triphosphate hydrolases"/>
    <property type="match status" value="2"/>
</dbReference>
<dbReference type="PROSITE" id="PS50929">
    <property type="entry name" value="ABC_TM1F"/>
    <property type="match status" value="2"/>
</dbReference>
<evidence type="ECO:0000313" key="15">
    <source>
        <dbReference type="Proteomes" id="UP000193411"/>
    </source>
</evidence>
<evidence type="ECO:0000256" key="4">
    <source>
        <dbReference type="ARBA" id="ARBA00022692"/>
    </source>
</evidence>
<dbReference type="InterPro" id="IPR017871">
    <property type="entry name" value="ABC_transporter-like_CS"/>
</dbReference>